<gene>
    <name evidence="1" type="ORF">GEV47_16550</name>
</gene>
<evidence type="ECO:0000313" key="1">
    <source>
        <dbReference type="EMBL" id="MQR02288.1"/>
    </source>
</evidence>
<sequence>MNLIENDEKTDFYAVLTARNLNADDFSLKELDTTDPKTDEILALKGFVTVTRKSTQKQAQYPIGDGSIWVQEFQRDLDEGLFNS</sequence>
<dbReference type="Proteomes" id="UP000451565">
    <property type="component" value="Unassembled WGS sequence"/>
</dbReference>
<accession>A0A843YXU1</accession>
<comment type="caution">
    <text evidence="1">The sequence shown here is derived from an EMBL/GenBank/DDBJ whole genome shotgun (WGS) entry which is preliminary data.</text>
</comment>
<dbReference type="EMBL" id="WINI01000008">
    <property type="protein sequence ID" value="MQR02288.1"/>
    <property type="molecule type" value="Genomic_DNA"/>
</dbReference>
<organism evidence="1 2">
    <name type="scientific">Glaciimonas soli</name>
    <dbReference type="NCBI Taxonomy" id="2590999"/>
    <lineage>
        <taxon>Bacteria</taxon>
        <taxon>Pseudomonadati</taxon>
        <taxon>Pseudomonadota</taxon>
        <taxon>Betaproteobacteria</taxon>
        <taxon>Burkholderiales</taxon>
        <taxon>Oxalobacteraceae</taxon>
        <taxon>Glaciimonas</taxon>
    </lineage>
</organism>
<dbReference type="OrthoDB" id="8777817at2"/>
<dbReference type="AlphaFoldDB" id="A0A843YXU1"/>
<reference evidence="1 2" key="1">
    <citation type="submission" date="2019-10" db="EMBL/GenBank/DDBJ databases">
        <title>Glaciimonas soli sp. nov., a psychrophilic bacterium isolated from the forest soil of a high elevation mountain in Taiwan.</title>
        <authorList>
            <person name="Wang L.-T."/>
            <person name="Shieh W.Y."/>
        </authorList>
    </citation>
    <scope>NUCLEOTIDE SEQUENCE [LARGE SCALE GENOMIC DNA]</scope>
    <source>
        <strain evidence="1 2">GS1</strain>
    </source>
</reference>
<proteinExistence type="predicted"/>
<dbReference type="RefSeq" id="WP_153235892.1">
    <property type="nucleotide sequence ID" value="NZ_WINI01000008.1"/>
</dbReference>
<protein>
    <submittedName>
        <fullName evidence="1">Transcriptional regulator</fullName>
    </submittedName>
</protein>
<evidence type="ECO:0000313" key="2">
    <source>
        <dbReference type="Proteomes" id="UP000451565"/>
    </source>
</evidence>
<keyword evidence="2" id="KW-1185">Reference proteome</keyword>
<name>A0A843YXU1_9BURK</name>